<accession>A0A813MQ22</accession>
<evidence type="ECO:0000313" key="9">
    <source>
        <dbReference type="EMBL" id="CAF0728200.1"/>
    </source>
</evidence>
<dbReference type="PANTHER" id="PTHR16172:SF2">
    <property type="entry name" value="MAJOR FACILITATOR SUPERFAMILY DOMAIN-CONTAINING PROTEIN 6"/>
    <property type="match status" value="1"/>
</dbReference>
<dbReference type="GO" id="GO:0016020">
    <property type="term" value="C:membrane"/>
    <property type="evidence" value="ECO:0007669"/>
    <property type="project" value="UniProtKB-SubCell"/>
</dbReference>
<dbReference type="AlphaFoldDB" id="A0A813MQ22"/>
<comment type="similarity">
    <text evidence="2">Belongs to the major facilitator superfamily. MFSD6 family.</text>
</comment>
<dbReference type="Gene3D" id="1.20.1250.20">
    <property type="entry name" value="MFS general substrate transporter like domains"/>
    <property type="match status" value="1"/>
</dbReference>
<dbReference type="PANTHER" id="PTHR16172">
    <property type="entry name" value="MAJOR FACILITATOR SUPERFAMILY DOMAIN-CONTAINING PROTEIN 6-LIKE"/>
    <property type="match status" value="1"/>
</dbReference>
<sequence length="331" mass="37586">MDTTGYYQNMRDPYRQQQDHDQTELYEYDNERSSAASRLGNLFGTKILHNPPKILRNAPNLIDSLPANVNRTLLYAKLFYFWYFAAFGSLFPLLSIYFKQMGMGPSYCGILMGFRPFVEFFSAPFWSVVSTRFRQAKNILLMALLSWIVFTVAIGLIKPPPHSCWREMNATHQGIERVGYATTTQKYLTKHQMKRQVVTTPMISLKNIEKTNDLIEQGKELVLNQTNPLVKNVLSSTLNRVTNTTKSSSRRRKTTTTTTAATTVTKKPTTKAPIDNDDEEDDDVESGEEDDAINEGRKPTARRTTTTTTSKPKSKSKSDKKPVGSNHGKPY</sequence>
<reference evidence="9" key="1">
    <citation type="submission" date="2021-02" db="EMBL/GenBank/DDBJ databases">
        <authorList>
            <person name="Nowell W R."/>
        </authorList>
    </citation>
    <scope>NUCLEOTIDE SEQUENCE</scope>
</reference>
<dbReference type="Pfam" id="PF12832">
    <property type="entry name" value="MFS_1_like"/>
    <property type="match status" value="1"/>
</dbReference>
<proteinExistence type="inferred from homology"/>
<evidence type="ECO:0000256" key="2">
    <source>
        <dbReference type="ARBA" id="ARBA00005241"/>
    </source>
</evidence>
<dbReference type="Proteomes" id="UP000663852">
    <property type="component" value="Unassembled WGS sequence"/>
</dbReference>
<comment type="caution">
    <text evidence="9">The sequence shown here is derived from an EMBL/GenBank/DDBJ whole genome shotgun (WGS) entry which is preliminary data.</text>
</comment>
<name>A0A813MQ22_ADIRI</name>
<gene>
    <name evidence="9" type="ORF">EDS130_LOCUS895</name>
</gene>
<dbReference type="InterPro" id="IPR051717">
    <property type="entry name" value="MFS_MFSD6"/>
</dbReference>
<evidence type="ECO:0000256" key="6">
    <source>
        <dbReference type="SAM" id="MobiDB-lite"/>
    </source>
</evidence>
<feature type="compositionally biased region" description="Acidic residues" evidence="6">
    <location>
        <begin position="275"/>
        <end position="293"/>
    </location>
</feature>
<evidence type="ECO:0000256" key="5">
    <source>
        <dbReference type="ARBA" id="ARBA00023136"/>
    </source>
</evidence>
<feature type="transmembrane region" description="Helical" evidence="7">
    <location>
        <begin position="104"/>
        <end position="126"/>
    </location>
</feature>
<feature type="compositionally biased region" description="Low complexity" evidence="6">
    <location>
        <begin position="255"/>
        <end position="273"/>
    </location>
</feature>
<feature type="transmembrane region" description="Helical" evidence="7">
    <location>
        <begin position="78"/>
        <end position="98"/>
    </location>
</feature>
<dbReference type="OrthoDB" id="5989317at2759"/>
<keyword evidence="5 7" id="KW-0472">Membrane</keyword>
<keyword evidence="3 7" id="KW-0812">Transmembrane</keyword>
<dbReference type="InterPro" id="IPR036259">
    <property type="entry name" value="MFS_trans_sf"/>
</dbReference>
<evidence type="ECO:0000256" key="3">
    <source>
        <dbReference type="ARBA" id="ARBA00022692"/>
    </source>
</evidence>
<evidence type="ECO:0000256" key="7">
    <source>
        <dbReference type="SAM" id="Phobius"/>
    </source>
</evidence>
<comment type="subcellular location">
    <subcellularLocation>
        <location evidence="1">Membrane</location>
        <topology evidence="1">Multi-pass membrane protein</topology>
    </subcellularLocation>
</comment>
<dbReference type="EMBL" id="CAJNOJ010000002">
    <property type="protein sequence ID" value="CAF0728200.1"/>
    <property type="molecule type" value="Genomic_DNA"/>
</dbReference>
<feature type="region of interest" description="Disordered" evidence="6">
    <location>
        <begin position="241"/>
        <end position="331"/>
    </location>
</feature>
<evidence type="ECO:0000259" key="8">
    <source>
        <dbReference type="Pfam" id="PF12832"/>
    </source>
</evidence>
<keyword evidence="4 7" id="KW-1133">Transmembrane helix</keyword>
<evidence type="ECO:0000256" key="1">
    <source>
        <dbReference type="ARBA" id="ARBA00004141"/>
    </source>
</evidence>
<feature type="region of interest" description="Disordered" evidence="6">
    <location>
        <begin position="1"/>
        <end position="20"/>
    </location>
</feature>
<protein>
    <recommendedName>
        <fullName evidence="8">Major facilitator superfamily associated domain-containing protein</fullName>
    </recommendedName>
</protein>
<evidence type="ECO:0000256" key="4">
    <source>
        <dbReference type="ARBA" id="ARBA00022989"/>
    </source>
</evidence>
<dbReference type="InterPro" id="IPR024989">
    <property type="entry name" value="MFS_assoc_dom"/>
</dbReference>
<organism evidence="9 10">
    <name type="scientific">Adineta ricciae</name>
    <name type="common">Rotifer</name>
    <dbReference type="NCBI Taxonomy" id="249248"/>
    <lineage>
        <taxon>Eukaryota</taxon>
        <taxon>Metazoa</taxon>
        <taxon>Spiralia</taxon>
        <taxon>Gnathifera</taxon>
        <taxon>Rotifera</taxon>
        <taxon>Eurotatoria</taxon>
        <taxon>Bdelloidea</taxon>
        <taxon>Adinetida</taxon>
        <taxon>Adinetidae</taxon>
        <taxon>Adineta</taxon>
    </lineage>
</organism>
<feature type="transmembrane region" description="Helical" evidence="7">
    <location>
        <begin position="138"/>
        <end position="157"/>
    </location>
</feature>
<dbReference type="SUPFAM" id="SSF103473">
    <property type="entry name" value="MFS general substrate transporter"/>
    <property type="match status" value="1"/>
</dbReference>
<feature type="domain" description="Major facilitator superfamily associated" evidence="8">
    <location>
        <begin position="76"/>
        <end position="157"/>
    </location>
</feature>
<feature type="compositionally biased region" description="Low complexity" evidence="6">
    <location>
        <begin position="302"/>
        <end position="311"/>
    </location>
</feature>
<evidence type="ECO:0000313" key="10">
    <source>
        <dbReference type="Proteomes" id="UP000663852"/>
    </source>
</evidence>